<evidence type="ECO:0000313" key="3">
    <source>
        <dbReference type="Proteomes" id="UP000721236"/>
    </source>
</evidence>
<dbReference type="InterPro" id="IPR005025">
    <property type="entry name" value="FMN_Rdtase-like_dom"/>
</dbReference>
<reference evidence="2 3" key="1">
    <citation type="submission" date="2021-08" db="EMBL/GenBank/DDBJ databases">
        <authorList>
            <person name="Peeters C."/>
        </authorList>
    </citation>
    <scope>NUCLEOTIDE SEQUENCE [LARGE SCALE GENOMIC DNA]</scope>
    <source>
        <strain evidence="2 3">LMG 21510</strain>
    </source>
</reference>
<gene>
    <name evidence="2" type="ORF">LMG21510_01095</name>
</gene>
<dbReference type="EMBL" id="CAJZAH010000001">
    <property type="protein sequence ID" value="CAG9168487.1"/>
    <property type="molecule type" value="Genomic_DNA"/>
</dbReference>
<proteinExistence type="predicted"/>
<evidence type="ECO:0000313" key="2">
    <source>
        <dbReference type="EMBL" id="CAG9168487.1"/>
    </source>
</evidence>
<organism evidence="2 3">
    <name type="scientific">Cupriavidus respiraculi</name>
    <dbReference type="NCBI Taxonomy" id="195930"/>
    <lineage>
        <taxon>Bacteria</taxon>
        <taxon>Pseudomonadati</taxon>
        <taxon>Pseudomonadota</taxon>
        <taxon>Betaproteobacteria</taxon>
        <taxon>Burkholderiales</taxon>
        <taxon>Burkholderiaceae</taxon>
        <taxon>Cupriavidus</taxon>
    </lineage>
</organism>
<accession>A0ABN7Y8K4</accession>
<feature type="domain" description="NADPH-dependent FMN reductase-like" evidence="1">
    <location>
        <begin position="122"/>
        <end position="306"/>
    </location>
</feature>
<dbReference type="InterPro" id="IPR029039">
    <property type="entry name" value="Flavoprotein-like_sf"/>
</dbReference>
<dbReference type="Proteomes" id="UP000721236">
    <property type="component" value="Unassembled WGS sequence"/>
</dbReference>
<dbReference type="SUPFAM" id="SSF52218">
    <property type="entry name" value="Flavoproteins"/>
    <property type="match status" value="1"/>
</dbReference>
<name>A0ABN7Y8K4_9BURK</name>
<keyword evidence="3" id="KW-1185">Reference proteome</keyword>
<evidence type="ECO:0000259" key="1">
    <source>
        <dbReference type="Pfam" id="PF03358"/>
    </source>
</evidence>
<dbReference type="Pfam" id="PF03358">
    <property type="entry name" value="FMN_red"/>
    <property type="match status" value="1"/>
</dbReference>
<sequence length="365" mass="40385">MARPSNTAQSRDVRKGQVTEPVSRDVFRQRFLARFYDPEFRREDAAIERLEAIAWDAYSNKRKAPVTVKAGPDRANPDYDLSEEWVAASEAIAAAQRRQADPATPSRVLLVCAASRNDYTCPSEISKSWRLAQLARARLQAEGMEVDLLDLSLLASDPSRHIHPCKGCVSTAMPLCHWPCSCYPNHSLDQVNDWMNEIYERWASCHGVMIVTPVYWYQVASPLKLMMDRLVCADGGNPDPSATCGKDAQLAKAIELDGWDYPKHLAGRVYGVVVHGDVAGIEGVRRALADWLDWMGLIPAGAQAVLDRFIGYYKPYATSHAELDADTGVQGEVANVAAAVARAVAQRRAGQLDPPDRELTPPRLK</sequence>
<dbReference type="Gene3D" id="3.40.50.360">
    <property type="match status" value="1"/>
</dbReference>
<dbReference type="RefSeq" id="WP_224040163.1">
    <property type="nucleotide sequence ID" value="NZ_CAJZAH010000001.1"/>
</dbReference>
<comment type="caution">
    <text evidence="2">The sequence shown here is derived from an EMBL/GenBank/DDBJ whole genome shotgun (WGS) entry which is preliminary data.</text>
</comment>
<protein>
    <recommendedName>
        <fullName evidence="1">NADPH-dependent FMN reductase-like domain-containing protein</fullName>
    </recommendedName>
</protein>